<dbReference type="EMBL" id="FP929131">
    <property type="protein sequence ID" value="CBX97414.1"/>
    <property type="molecule type" value="Genomic_DNA"/>
</dbReference>
<organism evidence="2">
    <name type="scientific">Leptosphaeria maculans (strain JN3 / isolate v23.1.3 / race Av1-4-5-6-7-8)</name>
    <name type="common">Blackleg fungus</name>
    <name type="synonym">Phoma lingam</name>
    <dbReference type="NCBI Taxonomy" id="985895"/>
    <lineage>
        <taxon>Eukaryota</taxon>
        <taxon>Fungi</taxon>
        <taxon>Dikarya</taxon>
        <taxon>Ascomycota</taxon>
        <taxon>Pezizomycotina</taxon>
        <taxon>Dothideomycetes</taxon>
        <taxon>Pleosporomycetidae</taxon>
        <taxon>Pleosporales</taxon>
        <taxon>Pleosporineae</taxon>
        <taxon>Leptosphaeriaceae</taxon>
        <taxon>Plenodomus</taxon>
        <taxon>Plenodomus lingam/Leptosphaeria maculans species complex</taxon>
    </lineage>
</organism>
<sequence length="68" mass="8360">MDQKLSRKPMIEDLATVAYPWRVMTMDQFHALDELLELSLLRRCRCSVIYRLIQLDWLYHERFRMRTG</sequence>
<name>E5A1F0_LEPMJ</name>
<evidence type="ECO:0000313" key="2">
    <source>
        <dbReference type="Proteomes" id="UP000002668"/>
    </source>
</evidence>
<dbReference type="VEuPathDB" id="FungiDB:LEMA_uP105450.1"/>
<gene>
    <name evidence="1" type="ORF">LEMA_uP105450.1</name>
</gene>
<accession>E5A1F0</accession>
<protein>
    <submittedName>
        <fullName evidence="1">Predicted protein</fullName>
    </submittedName>
</protein>
<proteinExistence type="predicted"/>
<evidence type="ECO:0000313" key="1">
    <source>
        <dbReference type="EMBL" id="CBX97414.1"/>
    </source>
</evidence>
<dbReference type="AlphaFoldDB" id="E5A1F0"/>
<keyword evidence="2" id="KW-1185">Reference proteome</keyword>
<reference evidence="2" key="1">
    <citation type="journal article" date="2011" name="Nat. Commun.">
        <title>Effector diversification within compartments of the Leptosphaeria maculans genome affected by Repeat-Induced Point mutations.</title>
        <authorList>
            <person name="Rouxel T."/>
            <person name="Grandaubert J."/>
            <person name="Hane J.K."/>
            <person name="Hoede C."/>
            <person name="van de Wouw A.P."/>
            <person name="Couloux A."/>
            <person name="Dominguez V."/>
            <person name="Anthouard V."/>
            <person name="Bally P."/>
            <person name="Bourras S."/>
            <person name="Cozijnsen A.J."/>
            <person name="Ciuffetti L.M."/>
            <person name="Degrave A."/>
            <person name="Dilmaghani A."/>
            <person name="Duret L."/>
            <person name="Fudal I."/>
            <person name="Goodwin S.B."/>
            <person name="Gout L."/>
            <person name="Glaser N."/>
            <person name="Linglin J."/>
            <person name="Kema G.H.J."/>
            <person name="Lapalu N."/>
            <person name="Lawrence C.B."/>
            <person name="May K."/>
            <person name="Meyer M."/>
            <person name="Ollivier B."/>
            <person name="Poulain J."/>
            <person name="Schoch C.L."/>
            <person name="Simon A."/>
            <person name="Spatafora J.W."/>
            <person name="Stachowiak A."/>
            <person name="Turgeon B.G."/>
            <person name="Tyler B.M."/>
            <person name="Vincent D."/>
            <person name="Weissenbach J."/>
            <person name="Amselem J."/>
            <person name="Quesneville H."/>
            <person name="Oliver R.P."/>
            <person name="Wincker P."/>
            <person name="Balesdent M.-H."/>
            <person name="Howlett B.J."/>
        </authorList>
    </citation>
    <scope>NUCLEOTIDE SEQUENCE [LARGE SCALE GENOMIC DNA]</scope>
    <source>
        <strain evidence="2">JN3 / isolate v23.1.3 / race Av1-4-5-6-7-8</strain>
    </source>
</reference>
<dbReference type="HOGENOM" id="CLU_2794413_0_0_1"/>
<dbReference type="InParanoid" id="E5A1F0"/>
<dbReference type="Proteomes" id="UP000002668">
    <property type="component" value="Genome"/>
</dbReference>